<name>A0A6U4I5J5_9STRA</name>
<dbReference type="Gene3D" id="3.90.79.10">
    <property type="entry name" value="Nucleoside Triphosphate Pyrophosphohydrolase"/>
    <property type="match status" value="1"/>
</dbReference>
<reference evidence="4" key="1">
    <citation type="submission" date="2021-01" db="EMBL/GenBank/DDBJ databases">
        <authorList>
            <person name="Corre E."/>
            <person name="Pelletier E."/>
            <person name="Niang G."/>
            <person name="Scheremetjew M."/>
            <person name="Finn R."/>
            <person name="Kale V."/>
            <person name="Holt S."/>
            <person name="Cochrane G."/>
            <person name="Meng A."/>
            <person name="Brown T."/>
            <person name="Cohen L."/>
        </authorList>
    </citation>
    <scope>NUCLEOTIDE SEQUENCE</scope>
    <source>
        <strain evidence="4">CCMP2877</strain>
    </source>
</reference>
<dbReference type="Pfam" id="PF00293">
    <property type="entry name" value="NUDIX"/>
    <property type="match status" value="1"/>
</dbReference>
<evidence type="ECO:0000313" key="4">
    <source>
        <dbReference type="EMBL" id="CAD9262125.1"/>
    </source>
</evidence>
<dbReference type="InterPro" id="IPR015797">
    <property type="entry name" value="NUDIX_hydrolase-like_dom_sf"/>
</dbReference>
<dbReference type="PROSITE" id="PS51462">
    <property type="entry name" value="NUDIX"/>
    <property type="match status" value="1"/>
</dbReference>
<dbReference type="PANTHER" id="PTHR43736">
    <property type="entry name" value="ADP-RIBOSE PYROPHOSPHATASE"/>
    <property type="match status" value="1"/>
</dbReference>
<organism evidence="4">
    <name type="scientific">Phaeomonas parva</name>
    <dbReference type="NCBI Taxonomy" id="124430"/>
    <lineage>
        <taxon>Eukaryota</taxon>
        <taxon>Sar</taxon>
        <taxon>Stramenopiles</taxon>
        <taxon>Ochrophyta</taxon>
        <taxon>Pinguiophyceae</taxon>
        <taxon>Pinguiochrysidales</taxon>
        <taxon>Pinguiochrysidaceae</taxon>
        <taxon>Phaeomonas</taxon>
    </lineage>
</organism>
<accession>A0A6U4I5J5</accession>
<evidence type="ECO:0000259" key="2">
    <source>
        <dbReference type="PROSITE" id="PS51462"/>
    </source>
</evidence>
<feature type="transmembrane region" description="Helical" evidence="1">
    <location>
        <begin position="6"/>
        <end position="26"/>
    </location>
</feature>
<keyword evidence="1" id="KW-1133">Transmembrane helix</keyword>
<keyword evidence="1" id="KW-0812">Transmembrane</keyword>
<dbReference type="EMBL" id="HBGJ01032443">
    <property type="protein sequence ID" value="CAD9262123.1"/>
    <property type="molecule type" value="Transcribed_RNA"/>
</dbReference>
<gene>
    <name evidence="3" type="ORF">PPAR1163_LOCUS20504</name>
    <name evidence="4" type="ORF">PPAR1163_LOCUS20506</name>
</gene>
<dbReference type="SUPFAM" id="SSF55811">
    <property type="entry name" value="Nudix"/>
    <property type="match status" value="1"/>
</dbReference>
<dbReference type="AlphaFoldDB" id="A0A6U4I5J5"/>
<evidence type="ECO:0000313" key="3">
    <source>
        <dbReference type="EMBL" id="CAD9262123.1"/>
    </source>
</evidence>
<dbReference type="PANTHER" id="PTHR43736:SF1">
    <property type="entry name" value="DIHYDRONEOPTERIN TRIPHOSPHATE DIPHOSPHATASE"/>
    <property type="match status" value="1"/>
</dbReference>
<feature type="domain" description="Nudix hydrolase" evidence="2">
    <location>
        <begin position="89"/>
        <end position="229"/>
    </location>
</feature>
<sequence>MTDRRAFAAGVVTGAAATAGLAWLLWRRLREDDGHSRADWSMFYGYVPKTGGSTPPIDCSADDERWLRETRPEYKRIPKEVYGAMVQNAIITCVDVVLVRPDGCTLLVRRGMEPVKGFWWWPGGRMFKGETFFDTAVRKARDEAGIEAVPLKVLGVWNTFFPTSSWDTAGDGGRKGTQTVNAVVALAVPDSAQVDLDATSETHAWVPMKDILTEGEASYDRYVVEPLRLL</sequence>
<protein>
    <recommendedName>
        <fullName evidence="2">Nudix hydrolase domain-containing protein</fullName>
    </recommendedName>
</protein>
<dbReference type="InterPro" id="IPR000086">
    <property type="entry name" value="NUDIX_hydrolase_dom"/>
</dbReference>
<dbReference type="EMBL" id="HBGJ01032445">
    <property type="protein sequence ID" value="CAD9262125.1"/>
    <property type="molecule type" value="Transcribed_RNA"/>
</dbReference>
<proteinExistence type="predicted"/>
<evidence type="ECO:0000256" key="1">
    <source>
        <dbReference type="SAM" id="Phobius"/>
    </source>
</evidence>
<keyword evidence="1" id="KW-0472">Membrane</keyword>